<dbReference type="AlphaFoldDB" id="A0AAE0XYR6"/>
<accession>A0AAE0XYR6</accession>
<gene>
    <name evidence="2" type="ORF">RRG08_045634</name>
</gene>
<dbReference type="Proteomes" id="UP001283361">
    <property type="component" value="Unassembled WGS sequence"/>
</dbReference>
<reference evidence="2" key="1">
    <citation type="journal article" date="2023" name="G3 (Bethesda)">
        <title>A reference genome for the long-term kleptoplast-retaining sea slug Elysia crispata morphotype clarki.</title>
        <authorList>
            <person name="Eastman K.E."/>
            <person name="Pendleton A.L."/>
            <person name="Shaikh M.A."/>
            <person name="Suttiyut T."/>
            <person name="Ogas R."/>
            <person name="Tomko P."/>
            <person name="Gavelis G."/>
            <person name="Widhalm J.R."/>
            <person name="Wisecaver J.H."/>
        </authorList>
    </citation>
    <scope>NUCLEOTIDE SEQUENCE</scope>
    <source>
        <strain evidence="2">ECLA1</strain>
    </source>
</reference>
<dbReference type="EMBL" id="JAWDGP010007297">
    <property type="protein sequence ID" value="KAK3726544.1"/>
    <property type="molecule type" value="Genomic_DNA"/>
</dbReference>
<protein>
    <submittedName>
        <fullName evidence="2">Uncharacterized protein</fullName>
    </submittedName>
</protein>
<organism evidence="2 3">
    <name type="scientific">Elysia crispata</name>
    <name type="common">lettuce slug</name>
    <dbReference type="NCBI Taxonomy" id="231223"/>
    <lineage>
        <taxon>Eukaryota</taxon>
        <taxon>Metazoa</taxon>
        <taxon>Spiralia</taxon>
        <taxon>Lophotrochozoa</taxon>
        <taxon>Mollusca</taxon>
        <taxon>Gastropoda</taxon>
        <taxon>Heterobranchia</taxon>
        <taxon>Euthyneura</taxon>
        <taxon>Panpulmonata</taxon>
        <taxon>Sacoglossa</taxon>
        <taxon>Placobranchoidea</taxon>
        <taxon>Plakobranchidae</taxon>
        <taxon>Elysia</taxon>
    </lineage>
</organism>
<name>A0AAE0XYR6_9GAST</name>
<proteinExistence type="predicted"/>
<evidence type="ECO:0000313" key="2">
    <source>
        <dbReference type="EMBL" id="KAK3726544.1"/>
    </source>
</evidence>
<sequence>MWELSGCHRGIRQNTGVWKLENVGTLGVSQRDKTARDSSSCGEWIRQHEIREAREWELPGVSQRDKNTEVWKLRMWELGVSQRDKTEHGSLEARECGNSRGVTEG</sequence>
<feature type="region of interest" description="Disordered" evidence="1">
    <location>
        <begin position="83"/>
        <end position="105"/>
    </location>
</feature>
<comment type="caution">
    <text evidence="2">The sequence shown here is derived from an EMBL/GenBank/DDBJ whole genome shotgun (WGS) entry which is preliminary data.</text>
</comment>
<feature type="compositionally biased region" description="Basic and acidic residues" evidence="1">
    <location>
        <begin position="83"/>
        <end position="97"/>
    </location>
</feature>
<evidence type="ECO:0000256" key="1">
    <source>
        <dbReference type="SAM" id="MobiDB-lite"/>
    </source>
</evidence>
<evidence type="ECO:0000313" key="3">
    <source>
        <dbReference type="Proteomes" id="UP001283361"/>
    </source>
</evidence>
<keyword evidence="3" id="KW-1185">Reference proteome</keyword>